<evidence type="ECO:0000256" key="1">
    <source>
        <dbReference type="ARBA" id="ARBA00022722"/>
    </source>
</evidence>
<dbReference type="InterPro" id="IPR016071">
    <property type="entry name" value="Staphylococal_nuclease_OB-fold"/>
</dbReference>
<proteinExistence type="predicted"/>
<dbReference type="SMART" id="SM00318">
    <property type="entry name" value="SNc"/>
    <property type="match status" value="1"/>
</dbReference>
<keyword evidence="3" id="KW-0378">Hydrolase</keyword>
<dbReference type="InterPro" id="IPR035437">
    <property type="entry name" value="SNase_OB-fold_sf"/>
</dbReference>
<dbReference type="Proteomes" id="UP000190023">
    <property type="component" value="Unassembled WGS sequence"/>
</dbReference>
<dbReference type="PROSITE" id="PS50830">
    <property type="entry name" value="TNASE_3"/>
    <property type="match status" value="1"/>
</dbReference>
<evidence type="ECO:0000313" key="6">
    <source>
        <dbReference type="EMBL" id="OOS02982.1"/>
    </source>
</evidence>
<dbReference type="Pfam" id="PF00565">
    <property type="entry name" value="SNase"/>
    <property type="match status" value="1"/>
</dbReference>
<dbReference type="EMBL" id="MUYB01000028">
    <property type="protein sequence ID" value="OOS02982.1"/>
    <property type="molecule type" value="Genomic_DNA"/>
</dbReference>
<dbReference type="PROSITE" id="PS01123">
    <property type="entry name" value="TNASE_1"/>
    <property type="match status" value="1"/>
</dbReference>
<dbReference type="STRING" id="123822.B0188_07125"/>
<gene>
    <name evidence="6" type="ORF">B0188_07125</name>
</gene>
<dbReference type="PROSITE" id="PS01284">
    <property type="entry name" value="TNASE_2"/>
    <property type="match status" value="1"/>
</dbReference>
<keyword evidence="2" id="KW-0255">Endonuclease</keyword>
<evidence type="ECO:0000259" key="5">
    <source>
        <dbReference type="PROSITE" id="PS50830"/>
    </source>
</evidence>
<dbReference type="OrthoDB" id="9805504at2"/>
<comment type="caution">
    <text evidence="6">The sequence shown here is derived from an EMBL/GenBank/DDBJ whole genome shotgun (WGS) entry which is preliminary data.</text>
</comment>
<protein>
    <submittedName>
        <fullName evidence="6">Nuclease</fullName>
    </submittedName>
</protein>
<dbReference type="AlphaFoldDB" id="A0A1T0AYV2"/>
<evidence type="ECO:0000256" key="4">
    <source>
        <dbReference type="SAM" id="SignalP"/>
    </source>
</evidence>
<evidence type="ECO:0000256" key="2">
    <source>
        <dbReference type="ARBA" id="ARBA00022759"/>
    </source>
</evidence>
<dbReference type="Gene3D" id="2.40.50.90">
    <property type="match status" value="1"/>
</dbReference>
<dbReference type="GO" id="GO:0016787">
    <property type="term" value="F:hydrolase activity"/>
    <property type="evidence" value="ECO:0007669"/>
    <property type="project" value="UniProtKB-KW"/>
</dbReference>
<keyword evidence="4" id="KW-0732">Signal</keyword>
<dbReference type="GO" id="GO:0003676">
    <property type="term" value="F:nucleic acid binding"/>
    <property type="evidence" value="ECO:0007669"/>
    <property type="project" value="InterPro"/>
</dbReference>
<accession>A0A1T0AYV2</accession>
<reference evidence="6 7" key="1">
    <citation type="submission" date="2017-02" db="EMBL/GenBank/DDBJ databases">
        <title>Draft genome sequence of Haemophilus felis CCUG 31170 type strain.</title>
        <authorList>
            <person name="Engstrom-Jakobsson H."/>
            <person name="Salva-Serra F."/>
            <person name="Thorell K."/>
            <person name="Gonzales-Siles L."/>
            <person name="Karlsson R."/>
            <person name="Boulund F."/>
            <person name="Engstrand L."/>
            <person name="Kristiansson E."/>
            <person name="Moore E."/>
        </authorList>
    </citation>
    <scope>NUCLEOTIDE SEQUENCE [LARGE SCALE GENOMIC DNA]</scope>
    <source>
        <strain evidence="6 7">CCUG 31170</strain>
    </source>
</reference>
<dbReference type="GO" id="GO:0004519">
    <property type="term" value="F:endonuclease activity"/>
    <property type="evidence" value="ECO:0007669"/>
    <property type="project" value="UniProtKB-KW"/>
</dbReference>
<evidence type="ECO:0000256" key="3">
    <source>
        <dbReference type="ARBA" id="ARBA00022801"/>
    </source>
</evidence>
<sequence>MYKLIFTLLMCCITMFSYAAPKQRNLTCRVVSVADGDTLTCSLKNNKKIKVRLAEIDAPEKAQPFGKKSRQLLGRLVHKREVLLVVSGYDRYQRTVATVYDGQNRNINLIMVQEGMAWAYERYAKDPRYLAAQRQAERKRIGLWRDPQPIKPEEWRKSHK</sequence>
<name>A0A1T0AYV2_9PAST</name>
<feature type="signal peptide" evidence="4">
    <location>
        <begin position="1"/>
        <end position="19"/>
    </location>
</feature>
<dbReference type="PANTHER" id="PTHR12302">
    <property type="entry name" value="EBNA2 BINDING PROTEIN P100"/>
    <property type="match status" value="1"/>
</dbReference>
<keyword evidence="7" id="KW-1185">Reference proteome</keyword>
<organism evidence="6 7">
    <name type="scientific">[Haemophilus] felis</name>
    <dbReference type="NCBI Taxonomy" id="123822"/>
    <lineage>
        <taxon>Bacteria</taxon>
        <taxon>Pseudomonadati</taxon>
        <taxon>Pseudomonadota</taxon>
        <taxon>Gammaproteobacteria</taxon>
        <taxon>Pasteurellales</taxon>
        <taxon>Pasteurellaceae</taxon>
    </lineage>
</organism>
<evidence type="ECO:0000313" key="7">
    <source>
        <dbReference type="Proteomes" id="UP000190023"/>
    </source>
</evidence>
<keyword evidence="1" id="KW-0540">Nuclease</keyword>
<dbReference type="InterPro" id="IPR002071">
    <property type="entry name" value="Thermonucl_AS"/>
</dbReference>
<dbReference type="PANTHER" id="PTHR12302:SF3">
    <property type="entry name" value="SERINE_THREONINE-PROTEIN KINASE 31"/>
    <property type="match status" value="1"/>
</dbReference>
<feature type="chain" id="PRO_5012526701" evidence="4">
    <location>
        <begin position="20"/>
        <end position="160"/>
    </location>
</feature>
<dbReference type="CDD" id="cd00175">
    <property type="entry name" value="SNc"/>
    <property type="match status" value="1"/>
</dbReference>
<dbReference type="SUPFAM" id="SSF50199">
    <property type="entry name" value="Staphylococcal nuclease"/>
    <property type="match status" value="1"/>
</dbReference>
<feature type="domain" description="TNase-like" evidence="5">
    <location>
        <begin position="24"/>
        <end position="146"/>
    </location>
</feature>